<comment type="caution">
    <text evidence="10">The sequence shown here is derived from an EMBL/GenBank/DDBJ whole genome shotgun (WGS) entry which is preliminary data.</text>
</comment>
<dbReference type="Gene3D" id="3.30.40.10">
    <property type="entry name" value="Zinc/RING finger domain, C3HC4 (zinc finger)"/>
    <property type="match status" value="1"/>
</dbReference>
<keyword evidence="8" id="KW-0472">Membrane</keyword>
<comment type="catalytic activity">
    <reaction evidence="1">
        <text>S-ubiquitinyl-[E2 ubiquitin-conjugating enzyme]-L-cysteine + [acceptor protein]-L-lysine = [E2 ubiquitin-conjugating enzyme]-L-cysteine + N(6)-ubiquitinyl-[acceptor protein]-L-lysine.</text>
        <dbReference type="EC" id="2.3.2.27"/>
    </reaction>
</comment>
<sequence length="159" mass="17159">MPLKLAMIVLPPLMVTIVVLSLVGASWDVMARVTVLLVAFLVVIGLCDRMRQQPAAESMAAPPQESSALGLGASAIASLPVYKYEKKSGSGSDECSICLGEMKPKETVKQLPVCTHLFHEGCIDLWLWSHRTCPVCRSPVIVAAAPASVEIHVRHQDSR</sequence>
<keyword evidence="8" id="KW-0812">Transmembrane</keyword>
<dbReference type="GO" id="GO:0008270">
    <property type="term" value="F:zinc ion binding"/>
    <property type="evidence" value="ECO:0007669"/>
    <property type="project" value="UniProtKB-KW"/>
</dbReference>
<dbReference type="AlphaFoldDB" id="A0A811SFF8"/>
<keyword evidence="11" id="KW-1185">Reference proteome</keyword>
<proteinExistence type="inferred from homology"/>
<dbReference type="EMBL" id="CAJGYO010000019">
    <property type="protein sequence ID" value="CAD6339298.1"/>
    <property type="molecule type" value="Genomic_DNA"/>
</dbReference>
<feature type="transmembrane region" description="Helical" evidence="8">
    <location>
        <begin position="5"/>
        <end position="23"/>
    </location>
</feature>
<evidence type="ECO:0000256" key="2">
    <source>
        <dbReference type="ARBA" id="ARBA00012483"/>
    </source>
</evidence>
<evidence type="ECO:0000256" key="6">
    <source>
        <dbReference type="ARBA" id="ARBA00024209"/>
    </source>
</evidence>
<evidence type="ECO:0000313" key="10">
    <source>
        <dbReference type="EMBL" id="CAD6339298.1"/>
    </source>
</evidence>
<dbReference type="PROSITE" id="PS50089">
    <property type="entry name" value="ZF_RING_2"/>
    <property type="match status" value="1"/>
</dbReference>
<name>A0A811SFF8_9POAL</name>
<keyword evidence="5" id="KW-0862">Zinc</keyword>
<reference evidence="10" key="1">
    <citation type="submission" date="2020-10" db="EMBL/GenBank/DDBJ databases">
        <authorList>
            <person name="Han B."/>
            <person name="Lu T."/>
            <person name="Zhao Q."/>
            <person name="Huang X."/>
            <person name="Zhao Y."/>
        </authorList>
    </citation>
    <scope>NUCLEOTIDE SEQUENCE</scope>
</reference>
<keyword evidence="8" id="KW-1133">Transmembrane helix</keyword>
<protein>
    <recommendedName>
        <fullName evidence="2">RING-type E3 ubiquitin transferase</fullName>
        <ecNumber evidence="2">2.3.2.27</ecNumber>
    </recommendedName>
</protein>
<dbReference type="CDD" id="cd16461">
    <property type="entry name" value="RING-H2_EL5-like"/>
    <property type="match status" value="1"/>
</dbReference>
<evidence type="ECO:0000313" key="11">
    <source>
        <dbReference type="Proteomes" id="UP000604825"/>
    </source>
</evidence>
<dbReference type="SMART" id="SM00184">
    <property type="entry name" value="RING"/>
    <property type="match status" value="1"/>
</dbReference>
<comment type="similarity">
    <text evidence="6">Belongs to the RING-type zinc finger family. ATL subfamily.</text>
</comment>
<dbReference type="SUPFAM" id="SSF57850">
    <property type="entry name" value="RING/U-box"/>
    <property type="match status" value="1"/>
</dbReference>
<dbReference type="Pfam" id="PF13639">
    <property type="entry name" value="zf-RING_2"/>
    <property type="match status" value="1"/>
</dbReference>
<feature type="transmembrane region" description="Helical" evidence="8">
    <location>
        <begin position="29"/>
        <end position="47"/>
    </location>
</feature>
<keyword evidence="3" id="KW-0479">Metal-binding</keyword>
<dbReference type="InterPro" id="IPR013083">
    <property type="entry name" value="Znf_RING/FYVE/PHD"/>
</dbReference>
<feature type="domain" description="RING-type" evidence="9">
    <location>
        <begin position="95"/>
        <end position="137"/>
    </location>
</feature>
<dbReference type="OrthoDB" id="8062037at2759"/>
<evidence type="ECO:0000256" key="1">
    <source>
        <dbReference type="ARBA" id="ARBA00000900"/>
    </source>
</evidence>
<dbReference type="EC" id="2.3.2.27" evidence="2"/>
<dbReference type="Proteomes" id="UP000604825">
    <property type="component" value="Unassembled WGS sequence"/>
</dbReference>
<accession>A0A811SFF8</accession>
<dbReference type="PANTHER" id="PTHR14155:SF548">
    <property type="entry name" value="RING-TYPE DOMAIN-CONTAINING PROTEIN"/>
    <property type="match status" value="1"/>
</dbReference>
<evidence type="ECO:0000256" key="4">
    <source>
        <dbReference type="ARBA" id="ARBA00022771"/>
    </source>
</evidence>
<dbReference type="InterPro" id="IPR053238">
    <property type="entry name" value="RING-H2_zinc_finger"/>
</dbReference>
<dbReference type="InterPro" id="IPR001841">
    <property type="entry name" value="Znf_RING"/>
</dbReference>
<evidence type="ECO:0000256" key="3">
    <source>
        <dbReference type="ARBA" id="ARBA00022723"/>
    </source>
</evidence>
<evidence type="ECO:0000256" key="7">
    <source>
        <dbReference type="PROSITE-ProRule" id="PRU00175"/>
    </source>
</evidence>
<organism evidence="10 11">
    <name type="scientific">Miscanthus lutarioriparius</name>
    <dbReference type="NCBI Taxonomy" id="422564"/>
    <lineage>
        <taxon>Eukaryota</taxon>
        <taxon>Viridiplantae</taxon>
        <taxon>Streptophyta</taxon>
        <taxon>Embryophyta</taxon>
        <taxon>Tracheophyta</taxon>
        <taxon>Spermatophyta</taxon>
        <taxon>Magnoliopsida</taxon>
        <taxon>Liliopsida</taxon>
        <taxon>Poales</taxon>
        <taxon>Poaceae</taxon>
        <taxon>PACMAD clade</taxon>
        <taxon>Panicoideae</taxon>
        <taxon>Andropogonodae</taxon>
        <taxon>Andropogoneae</taxon>
        <taxon>Saccharinae</taxon>
        <taxon>Miscanthus</taxon>
    </lineage>
</organism>
<evidence type="ECO:0000256" key="8">
    <source>
        <dbReference type="SAM" id="Phobius"/>
    </source>
</evidence>
<keyword evidence="4 7" id="KW-0863">Zinc-finger</keyword>
<dbReference type="PANTHER" id="PTHR14155">
    <property type="entry name" value="RING FINGER DOMAIN-CONTAINING"/>
    <property type="match status" value="1"/>
</dbReference>
<evidence type="ECO:0000256" key="5">
    <source>
        <dbReference type="ARBA" id="ARBA00022833"/>
    </source>
</evidence>
<evidence type="ECO:0000259" key="9">
    <source>
        <dbReference type="PROSITE" id="PS50089"/>
    </source>
</evidence>
<dbReference type="GO" id="GO:0061630">
    <property type="term" value="F:ubiquitin protein ligase activity"/>
    <property type="evidence" value="ECO:0007669"/>
    <property type="project" value="UniProtKB-EC"/>
</dbReference>
<gene>
    <name evidence="10" type="ORF">NCGR_LOCUS63396</name>
</gene>